<feature type="domain" description="6-hydroxymethylpterin diphosphokinase MptE-like" evidence="2">
    <location>
        <begin position="44"/>
        <end position="184"/>
    </location>
</feature>
<keyword evidence="1" id="KW-0547">Nucleotide-binding</keyword>
<keyword evidence="4" id="KW-1185">Reference proteome</keyword>
<dbReference type="AlphaFoldDB" id="A0AAE3FR97"/>
<dbReference type="GO" id="GO:0046654">
    <property type="term" value="P:tetrahydrofolate biosynthetic process"/>
    <property type="evidence" value="ECO:0007669"/>
    <property type="project" value="UniProtKB-UniRule"/>
</dbReference>
<proteinExistence type="inferred from homology"/>
<dbReference type="RefSeq" id="WP_250596582.1">
    <property type="nucleotide sequence ID" value="NZ_JAKRVY010000004.1"/>
</dbReference>
<dbReference type="HAMAP" id="MF_02131">
    <property type="entry name" value="HMPDK_arch"/>
    <property type="match status" value="1"/>
</dbReference>
<comment type="pathway">
    <text evidence="1">Cofactor biosynthesis; tetrahydrofolate biosynthesis; 2-amino-4-hydroxy-6-hydroxymethyl-7,8-dihydropteridine diphosphate from 7,8-dihydroneopterin triphosphate: step 4/4.</text>
</comment>
<protein>
    <recommendedName>
        <fullName evidence="1">6-hydroxymethyl-7,8-dihydropterin pyrophosphokinase</fullName>
        <shortName evidence="1">HPPK</shortName>
        <ecNumber evidence="1">2.7.6.3</ecNumber>
    </recommendedName>
    <alternativeName>
        <fullName evidence="1">2-amino-4-hydroxy-6-hydroxymethyldihydropteridine pyrophosphokinase</fullName>
    </alternativeName>
    <alternativeName>
        <fullName evidence="1">6-hydroxymethyl-7,8-dihydropterin diphosphokinase</fullName>
        <shortName evidence="1">6-HMPDK</shortName>
    </alternativeName>
    <alternativeName>
        <fullName evidence="1">7,8-dihydro-6-hydroxymethylpterin diphosphokinase</fullName>
    </alternativeName>
    <alternativeName>
        <fullName evidence="1">7,8-dihydro-6-hydroxymethylpterin pyrophosphokinase</fullName>
        <shortName evidence="1">PPPK</shortName>
    </alternativeName>
</protein>
<sequence length="229" mass="25243">MQLAEWEPVYEAILREFGFGRSADERARDILAEYATPFSFDRFAELSGATVAIAGGGPSMEHETAVAETAEVVVAASVAADLLLEVGIDIDLMVTDLDKNVETAIDLSHAGVPVAVHAHGDNIPALREYLPEFEQGQVLATTQAAPSESVYNFGGFTDGDRAAFLADEFGAGELRFPGWDLDDEDVAPMKRQKLDWAERLLYWLEHRRGEEFDILDGRRERIDTTDLPL</sequence>
<dbReference type="EMBL" id="JAKRVY010000004">
    <property type="protein sequence ID" value="MCL9813878.1"/>
    <property type="molecule type" value="Genomic_DNA"/>
</dbReference>
<organism evidence="3 4">
    <name type="scientific">Natranaeroarchaeum aerophilus</name>
    <dbReference type="NCBI Taxonomy" id="2917711"/>
    <lineage>
        <taxon>Archaea</taxon>
        <taxon>Methanobacteriati</taxon>
        <taxon>Methanobacteriota</taxon>
        <taxon>Stenosarchaea group</taxon>
        <taxon>Halobacteria</taxon>
        <taxon>Halobacteriales</taxon>
        <taxon>Natronoarchaeaceae</taxon>
        <taxon>Natranaeroarchaeum</taxon>
    </lineage>
</organism>
<comment type="caution">
    <text evidence="3">The sequence shown here is derived from an EMBL/GenBank/DDBJ whole genome shotgun (WGS) entry which is preliminary data.</text>
</comment>
<gene>
    <name evidence="1" type="primary">mptE</name>
    <name evidence="3" type="ORF">AArcSt11_09465</name>
</gene>
<dbReference type="InterPro" id="IPR002826">
    <property type="entry name" value="MptE-like"/>
</dbReference>
<keyword evidence="1" id="KW-0418">Kinase</keyword>
<comment type="cofactor">
    <cofactor evidence="1">
        <name>Mg(2+)</name>
        <dbReference type="ChEBI" id="CHEBI:18420"/>
    </cofactor>
</comment>
<dbReference type="EC" id="2.7.6.3" evidence="1"/>
<dbReference type="GO" id="GO:0005524">
    <property type="term" value="F:ATP binding"/>
    <property type="evidence" value="ECO:0007669"/>
    <property type="project" value="UniProtKB-UniRule"/>
</dbReference>
<comment type="similarity">
    <text evidence="1">Belongs to the archaeal 6-HMPDK family.</text>
</comment>
<dbReference type="GO" id="GO:0003848">
    <property type="term" value="F:2-amino-4-hydroxy-6-hydroxymethyldihydropteridine diphosphokinase activity"/>
    <property type="evidence" value="ECO:0007669"/>
    <property type="project" value="UniProtKB-UniRule"/>
</dbReference>
<keyword evidence="1" id="KW-0067">ATP-binding</keyword>
<evidence type="ECO:0000313" key="4">
    <source>
        <dbReference type="Proteomes" id="UP001202674"/>
    </source>
</evidence>
<keyword evidence="1" id="KW-0460">Magnesium</keyword>
<evidence type="ECO:0000259" key="2">
    <source>
        <dbReference type="Pfam" id="PF01973"/>
    </source>
</evidence>
<evidence type="ECO:0000313" key="3">
    <source>
        <dbReference type="EMBL" id="MCL9813878.1"/>
    </source>
</evidence>
<keyword evidence="1" id="KW-0808">Transferase</keyword>
<accession>A0AAE3FR97</accession>
<dbReference type="GO" id="GO:0046656">
    <property type="term" value="P:folic acid biosynthetic process"/>
    <property type="evidence" value="ECO:0007669"/>
    <property type="project" value="UniProtKB-KW"/>
</dbReference>
<comment type="catalytic activity">
    <reaction evidence="1">
        <text>6-hydroxymethyl-7,8-dihydropterin + ATP = (7,8-dihydropterin-6-yl)methyl diphosphate + AMP + H(+)</text>
        <dbReference type="Rhea" id="RHEA:11412"/>
        <dbReference type="ChEBI" id="CHEBI:15378"/>
        <dbReference type="ChEBI" id="CHEBI:30616"/>
        <dbReference type="ChEBI" id="CHEBI:44841"/>
        <dbReference type="ChEBI" id="CHEBI:72950"/>
        <dbReference type="ChEBI" id="CHEBI:456215"/>
        <dbReference type="EC" id="2.7.6.3"/>
    </reaction>
</comment>
<keyword evidence="1" id="KW-0289">Folate biosynthesis</keyword>
<name>A0AAE3FR97_9EURY</name>
<evidence type="ECO:0000256" key="1">
    <source>
        <dbReference type="HAMAP-Rule" id="MF_02131"/>
    </source>
</evidence>
<dbReference type="GO" id="GO:0000287">
    <property type="term" value="F:magnesium ion binding"/>
    <property type="evidence" value="ECO:0007669"/>
    <property type="project" value="UniProtKB-UniRule"/>
</dbReference>
<dbReference type="PANTHER" id="PTHR39648">
    <property type="entry name" value="6-HYDROXYMETHYL-7,8-DIHYDROPTERIN PYROPHOSPHOKINASE"/>
    <property type="match status" value="1"/>
</dbReference>
<dbReference type="PANTHER" id="PTHR39648:SF1">
    <property type="entry name" value="6-HYDROXYMETHYL-7,8-DIHYDROPTERIN PYROPHOSPHOKINASE"/>
    <property type="match status" value="1"/>
</dbReference>
<dbReference type="GO" id="GO:0016301">
    <property type="term" value="F:kinase activity"/>
    <property type="evidence" value="ECO:0007669"/>
    <property type="project" value="UniProtKB-KW"/>
</dbReference>
<reference evidence="3 4" key="1">
    <citation type="journal article" date="2022" name="Syst. Appl. Microbiol.">
        <title>Natronocalculus amylovorans gen. nov., sp. nov., and Natranaeroarchaeum aerophilus sp. nov., dominant culturable amylolytic natronoarchaea from hypersaline soda lakes in southwestern Siberia.</title>
        <authorList>
            <person name="Sorokin D.Y."/>
            <person name="Elcheninov A.G."/>
            <person name="Khizhniak T.V."/>
            <person name="Koenen M."/>
            <person name="Bale N.J."/>
            <person name="Damste J.S.S."/>
            <person name="Kublanov I.V."/>
        </authorList>
    </citation>
    <scope>NUCLEOTIDE SEQUENCE [LARGE SCALE GENOMIC DNA]</scope>
    <source>
        <strain evidence="3 4">AArc-St1-1</strain>
    </source>
</reference>
<dbReference type="Pfam" id="PF01973">
    <property type="entry name" value="MptE-like"/>
    <property type="match status" value="1"/>
</dbReference>
<comment type="function">
    <text evidence="1">Catalyzes the transfer of diphosphate from ATP to 6-hydroxymethyl-7,8-dihydropterin (6-HMD), leading to 6-hydroxymethyl-7,8-dihydropterin diphosphate (6-HMDP).</text>
</comment>
<dbReference type="Proteomes" id="UP001202674">
    <property type="component" value="Unassembled WGS sequence"/>
</dbReference>
<dbReference type="InterPro" id="IPR027510">
    <property type="entry name" value="HMPDK_MptE"/>
</dbReference>